<dbReference type="EMBL" id="UINC01229399">
    <property type="protein sequence ID" value="SVE61093.1"/>
    <property type="molecule type" value="Genomic_DNA"/>
</dbReference>
<name>A0A383EXD6_9ZZZZ</name>
<organism evidence="1">
    <name type="scientific">marine metagenome</name>
    <dbReference type="NCBI Taxonomy" id="408172"/>
    <lineage>
        <taxon>unclassified sequences</taxon>
        <taxon>metagenomes</taxon>
        <taxon>ecological metagenomes</taxon>
    </lineage>
</organism>
<accession>A0A383EXD6</accession>
<dbReference type="InterPro" id="IPR017850">
    <property type="entry name" value="Alkaline_phosphatase_core_sf"/>
</dbReference>
<evidence type="ECO:0008006" key="2">
    <source>
        <dbReference type="Google" id="ProtNLM"/>
    </source>
</evidence>
<proteinExistence type="predicted"/>
<dbReference type="SUPFAM" id="SSF53649">
    <property type="entry name" value="Alkaline phosphatase-like"/>
    <property type="match status" value="1"/>
</dbReference>
<evidence type="ECO:0000313" key="1">
    <source>
        <dbReference type="EMBL" id="SVE61093.1"/>
    </source>
</evidence>
<reference evidence="1" key="1">
    <citation type="submission" date="2018-05" db="EMBL/GenBank/DDBJ databases">
        <authorList>
            <person name="Lanie J.A."/>
            <person name="Ng W.-L."/>
            <person name="Kazmierczak K.M."/>
            <person name="Andrzejewski T.M."/>
            <person name="Davidsen T.M."/>
            <person name="Wayne K.J."/>
            <person name="Tettelin H."/>
            <person name="Glass J.I."/>
            <person name="Rusch D."/>
            <person name="Podicherti R."/>
            <person name="Tsui H.-C.T."/>
            <person name="Winkler M.E."/>
        </authorList>
    </citation>
    <scope>NUCLEOTIDE SEQUENCE</scope>
</reference>
<protein>
    <recommendedName>
        <fullName evidence="2">Sulfatase N-terminal domain-containing protein</fullName>
    </recommendedName>
</protein>
<gene>
    <name evidence="1" type="ORF">METZ01_LOCUS513947</name>
</gene>
<feature type="non-terminal residue" evidence="1">
    <location>
        <position position="49"/>
    </location>
</feature>
<sequence>MHRLTFTIILCLLLGLEVIAAKRPNIIVFMVDDYDKYETSVYGGKVLTP</sequence>
<dbReference type="AlphaFoldDB" id="A0A383EXD6"/>